<evidence type="ECO:0000256" key="1">
    <source>
        <dbReference type="ARBA" id="ARBA00006739"/>
    </source>
</evidence>
<dbReference type="AlphaFoldDB" id="A0A163LFN0"/>
<comment type="similarity">
    <text evidence="1">Belongs to the glycosyltransferase 2 family.</text>
</comment>
<dbReference type="Proteomes" id="UP000076510">
    <property type="component" value="Unassembled WGS sequence"/>
</dbReference>
<dbReference type="EMBL" id="LQQY01000012">
    <property type="protein sequence ID" value="KZE49896.1"/>
    <property type="molecule type" value="Genomic_DNA"/>
</dbReference>
<dbReference type="RefSeq" id="WP_053072397.1">
    <property type="nucleotide sequence ID" value="NZ_CP085398.1"/>
</dbReference>
<dbReference type="SUPFAM" id="SSF53448">
    <property type="entry name" value="Nucleotide-diphospho-sugar transferases"/>
    <property type="match status" value="1"/>
</dbReference>
<organism evidence="3 4">
    <name type="scientific">Rossellomorea marisflavi</name>
    <dbReference type="NCBI Taxonomy" id="189381"/>
    <lineage>
        <taxon>Bacteria</taxon>
        <taxon>Bacillati</taxon>
        <taxon>Bacillota</taxon>
        <taxon>Bacilli</taxon>
        <taxon>Bacillales</taxon>
        <taxon>Bacillaceae</taxon>
        <taxon>Rossellomorea</taxon>
    </lineage>
</organism>
<dbReference type="PANTHER" id="PTHR22916">
    <property type="entry name" value="GLYCOSYLTRANSFERASE"/>
    <property type="match status" value="1"/>
</dbReference>
<sequence>MVMIPKVSIIIPFYNCAYVDQAIESALNQSYPSIEVIVVNDGSTMHLEKLEPYADRITILHKVNGGTATALNWGMDTASGTYTAWLSSDDLFLPEKISLQVEYMERNRIDLCFSDYLLITDAGTEWMWSVNESFEEIKGLKDVLSYRNPINGSTMLMKRTIFREAGFFEPKYRFTHDYDMWMRLMLKGYSFGYIHRPLIKYRTHPASGSMNHQADIRREMNDLQLLYREKRREED</sequence>
<proteinExistence type="inferred from homology"/>
<name>A0A163LFN0_9BACI</name>
<feature type="domain" description="Glycosyltransferase 2-like" evidence="2">
    <location>
        <begin position="8"/>
        <end position="163"/>
    </location>
</feature>
<accession>A0A163LFN0</accession>
<dbReference type="Pfam" id="PF00535">
    <property type="entry name" value="Glycos_transf_2"/>
    <property type="match status" value="1"/>
</dbReference>
<gene>
    <name evidence="3" type="ORF">AV649_02370</name>
</gene>
<dbReference type="PANTHER" id="PTHR22916:SF3">
    <property type="entry name" value="UDP-GLCNAC:BETAGAL BETA-1,3-N-ACETYLGLUCOSAMINYLTRANSFERASE-LIKE PROTEIN 1"/>
    <property type="match status" value="1"/>
</dbReference>
<dbReference type="InterPro" id="IPR029044">
    <property type="entry name" value="Nucleotide-diphossugar_trans"/>
</dbReference>
<comment type="caution">
    <text evidence="3">The sequence shown here is derived from an EMBL/GenBank/DDBJ whole genome shotgun (WGS) entry which is preliminary data.</text>
</comment>
<dbReference type="Gene3D" id="3.90.550.10">
    <property type="entry name" value="Spore Coat Polysaccharide Biosynthesis Protein SpsA, Chain A"/>
    <property type="match status" value="1"/>
</dbReference>
<evidence type="ECO:0000313" key="4">
    <source>
        <dbReference type="Proteomes" id="UP000076510"/>
    </source>
</evidence>
<reference evidence="4" key="1">
    <citation type="submission" date="2016-01" db="EMBL/GenBank/DDBJ databases">
        <title>Whole genome sequencing of Bhargavaea cecembensis T14.</title>
        <authorList>
            <person name="Hong K.W."/>
        </authorList>
    </citation>
    <scope>NUCLEOTIDE SEQUENCE [LARGE SCALE GENOMIC DNA]</scope>
    <source>
        <strain evidence="4">M19</strain>
    </source>
</reference>
<protein>
    <recommendedName>
        <fullName evidence="2">Glycosyltransferase 2-like domain-containing protein</fullName>
    </recommendedName>
</protein>
<evidence type="ECO:0000259" key="2">
    <source>
        <dbReference type="Pfam" id="PF00535"/>
    </source>
</evidence>
<dbReference type="InterPro" id="IPR001173">
    <property type="entry name" value="Glyco_trans_2-like"/>
</dbReference>
<dbReference type="GO" id="GO:0016758">
    <property type="term" value="F:hexosyltransferase activity"/>
    <property type="evidence" value="ECO:0007669"/>
    <property type="project" value="UniProtKB-ARBA"/>
</dbReference>
<evidence type="ECO:0000313" key="3">
    <source>
        <dbReference type="EMBL" id="KZE49896.1"/>
    </source>
</evidence>